<name>A0A7K7V1L4_EUDEL</name>
<protein>
    <submittedName>
        <fullName evidence="7">OCSTP protein</fullName>
    </submittedName>
</protein>
<gene>
    <name evidence="7" type="primary">Ocstamp</name>
    <name evidence="7" type="ORF">EUDELE_R08351</name>
</gene>
<proteinExistence type="predicted"/>
<dbReference type="Pfam" id="PF07782">
    <property type="entry name" value="DC_STAMP"/>
    <property type="match status" value="1"/>
</dbReference>
<dbReference type="InterPro" id="IPR051856">
    <property type="entry name" value="CSR-E3_Ligase_Protein"/>
</dbReference>
<evidence type="ECO:0000256" key="4">
    <source>
        <dbReference type="ARBA" id="ARBA00023136"/>
    </source>
</evidence>
<dbReference type="PANTHER" id="PTHR21041:SF3">
    <property type="entry name" value="OSTEOCLAST STIMULATORY TRANSMEMBRANE PROTEIN"/>
    <property type="match status" value="1"/>
</dbReference>
<sequence length="441" mass="49631">MLDLWSIYSKPVPANARELWALFLQCSCITVVVGGLFYNWMFASLEYSQHLSTAIAISFSLLLLLTLFLVHPARCVFSIIMPTLGTKQGRKLLLSTCIMIVAVNVTPNIISNIKVILQVIECICKNSSESLLNSTALLGEASWELGDVIQTVDISALRPKNGHFKFALLTNRTLVNQQMHLAGEKIRNNFLAVEALVKASVRAGNRLAAGFSVFYLCFESTWYLKNYLTNLRFDNFYITKKLERLSTDRKAAHLLTGSSKRFLRPTGPKLSREEAMLCLTQLVFLTAVLLLLLAIITMDHFAFRMADTALRNVAQFSVVPVTLNIKYSVSAGFPCPAHVLLVLNLEFVATNAPFVINDFEKSYHHNLHFSSAHCSINPPRPPNTSVALVVGLLYCIIYSTVFLETYAHRSCRRIAASFFESQEENRARYLYSKLSRKHEEE</sequence>
<reference evidence="7 8" key="1">
    <citation type="submission" date="2019-09" db="EMBL/GenBank/DDBJ databases">
        <title>Bird 10,000 Genomes (B10K) Project - Family phase.</title>
        <authorList>
            <person name="Zhang G."/>
        </authorList>
    </citation>
    <scope>NUCLEOTIDE SEQUENCE [LARGE SCALE GENOMIC DNA]</scope>
    <source>
        <strain evidence="7">B10K-LSUMZ-16893</strain>
    </source>
</reference>
<feature type="non-terminal residue" evidence="7">
    <location>
        <position position="1"/>
    </location>
</feature>
<evidence type="ECO:0000256" key="2">
    <source>
        <dbReference type="ARBA" id="ARBA00022692"/>
    </source>
</evidence>
<keyword evidence="3 5" id="KW-1133">Transmembrane helix</keyword>
<evidence type="ECO:0000256" key="3">
    <source>
        <dbReference type="ARBA" id="ARBA00022989"/>
    </source>
</evidence>
<dbReference type="EMBL" id="VZSX01000026">
    <property type="protein sequence ID" value="NXA34372.1"/>
    <property type="molecule type" value="Genomic_DNA"/>
</dbReference>
<dbReference type="PANTHER" id="PTHR21041">
    <property type="entry name" value="DENDRITIC CELL-SPECIFIC TRANSMEMBRANE PROTEIN"/>
    <property type="match status" value="1"/>
</dbReference>
<accession>A0A7K7V1L4</accession>
<feature type="transmembrane region" description="Helical" evidence="5">
    <location>
        <begin position="275"/>
        <end position="296"/>
    </location>
</feature>
<keyword evidence="2 5" id="KW-0812">Transmembrane</keyword>
<feature type="transmembrane region" description="Helical" evidence="5">
    <location>
        <begin position="385"/>
        <end position="403"/>
    </location>
</feature>
<organism evidence="7 8">
    <name type="scientific">Eudromia elegans</name>
    <name type="common">Elegant crested-tinamou</name>
    <dbReference type="NCBI Taxonomy" id="8805"/>
    <lineage>
        <taxon>Eukaryota</taxon>
        <taxon>Metazoa</taxon>
        <taxon>Chordata</taxon>
        <taxon>Craniata</taxon>
        <taxon>Vertebrata</taxon>
        <taxon>Euteleostomi</taxon>
        <taxon>Archelosauria</taxon>
        <taxon>Archosauria</taxon>
        <taxon>Dinosauria</taxon>
        <taxon>Saurischia</taxon>
        <taxon>Theropoda</taxon>
        <taxon>Coelurosauria</taxon>
        <taxon>Aves</taxon>
        <taxon>Palaeognathae</taxon>
        <taxon>Tinamiformes</taxon>
        <taxon>Tinamidae</taxon>
        <taxon>Eudromia</taxon>
    </lineage>
</organism>
<dbReference type="GO" id="GO:0016020">
    <property type="term" value="C:membrane"/>
    <property type="evidence" value="ECO:0007669"/>
    <property type="project" value="UniProtKB-SubCell"/>
</dbReference>
<evidence type="ECO:0000313" key="7">
    <source>
        <dbReference type="EMBL" id="NXA34372.1"/>
    </source>
</evidence>
<dbReference type="Proteomes" id="UP000533954">
    <property type="component" value="Unassembled WGS sequence"/>
</dbReference>
<evidence type="ECO:0000256" key="5">
    <source>
        <dbReference type="SAM" id="Phobius"/>
    </source>
</evidence>
<dbReference type="OrthoDB" id="9947082at2759"/>
<feature type="transmembrane region" description="Helical" evidence="5">
    <location>
        <begin position="92"/>
        <end position="110"/>
    </location>
</feature>
<feature type="domain" description="Dendritic cell-specific transmembrane protein-like" evidence="6">
    <location>
        <begin position="233"/>
        <end position="431"/>
    </location>
</feature>
<feature type="non-terminal residue" evidence="7">
    <location>
        <position position="441"/>
    </location>
</feature>
<evidence type="ECO:0000313" key="8">
    <source>
        <dbReference type="Proteomes" id="UP000533954"/>
    </source>
</evidence>
<keyword evidence="8" id="KW-1185">Reference proteome</keyword>
<feature type="transmembrane region" description="Helical" evidence="5">
    <location>
        <begin position="54"/>
        <end position="80"/>
    </location>
</feature>
<keyword evidence="4 5" id="KW-0472">Membrane</keyword>
<dbReference type="AlphaFoldDB" id="A0A7K7V1L4"/>
<feature type="transmembrane region" description="Helical" evidence="5">
    <location>
        <begin position="20"/>
        <end position="42"/>
    </location>
</feature>
<comment type="caution">
    <text evidence="7">The sequence shown here is derived from an EMBL/GenBank/DDBJ whole genome shotgun (WGS) entry which is preliminary data.</text>
</comment>
<dbReference type="InterPro" id="IPR012858">
    <property type="entry name" value="DC_STAMP-like"/>
</dbReference>
<comment type="subcellular location">
    <subcellularLocation>
        <location evidence="1">Membrane</location>
        <topology evidence="1">Multi-pass membrane protein</topology>
    </subcellularLocation>
</comment>
<evidence type="ECO:0000259" key="6">
    <source>
        <dbReference type="Pfam" id="PF07782"/>
    </source>
</evidence>
<evidence type="ECO:0000256" key="1">
    <source>
        <dbReference type="ARBA" id="ARBA00004141"/>
    </source>
</evidence>